<dbReference type="Pfam" id="PF02021">
    <property type="entry name" value="UPF0102"/>
    <property type="match status" value="1"/>
</dbReference>
<dbReference type="EMBL" id="JAGETV010000008">
    <property type="protein sequence ID" value="MBO1927204.1"/>
    <property type="molecule type" value="Genomic_DNA"/>
</dbReference>
<reference evidence="3 4" key="1">
    <citation type="submission" date="2021-03" db="EMBL/GenBank/DDBJ databases">
        <title>Thiomicrorhabdus sp.nov.,novel sulfur-oxidizing bacteria isolated from coastal sediment.</title>
        <authorList>
            <person name="Liu X."/>
        </authorList>
    </citation>
    <scope>NUCLEOTIDE SEQUENCE [LARGE SCALE GENOMIC DNA]</scope>
    <source>
        <strain evidence="3 4">6S2-11</strain>
    </source>
</reference>
<dbReference type="SUPFAM" id="SSF52980">
    <property type="entry name" value="Restriction endonuclease-like"/>
    <property type="match status" value="1"/>
</dbReference>
<dbReference type="InterPro" id="IPR011335">
    <property type="entry name" value="Restrct_endonuc-II-like"/>
</dbReference>
<dbReference type="HAMAP" id="MF_00048">
    <property type="entry name" value="UPF0102"/>
    <property type="match status" value="1"/>
</dbReference>
<keyword evidence="4" id="KW-1185">Reference proteome</keyword>
<dbReference type="PANTHER" id="PTHR34039:SF1">
    <property type="entry name" value="UPF0102 PROTEIN YRAN"/>
    <property type="match status" value="1"/>
</dbReference>
<sequence>MGKQQTLLQQIADKLTQADAQKKAGRVISKWIGQQKEQAAVDFLKQHKITILQQNFRCDRYQKGEIDLIGIDKSKQVLIFFEVKYRKNANYGNPAEMITSAQQQRIRRCAEVFLQKNRQYQNWDCRFDVISMLAEQAPEWLKNAF</sequence>
<evidence type="ECO:0000313" key="3">
    <source>
        <dbReference type="EMBL" id="MBO1927204.1"/>
    </source>
</evidence>
<dbReference type="Proteomes" id="UP000664835">
    <property type="component" value="Unassembled WGS sequence"/>
</dbReference>
<comment type="caution">
    <text evidence="3">The sequence shown here is derived from an EMBL/GenBank/DDBJ whole genome shotgun (WGS) entry which is preliminary data.</text>
</comment>
<comment type="similarity">
    <text evidence="1 2">Belongs to the UPF0102 family.</text>
</comment>
<dbReference type="NCBIfam" id="TIGR00252">
    <property type="entry name" value="YraN family protein"/>
    <property type="match status" value="1"/>
</dbReference>
<dbReference type="InterPro" id="IPR003509">
    <property type="entry name" value="UPF0102_YraN-like"/>
</dbReference>
<evidence type="ECO:0000256" key="1">
    <source>
        <dbReference type="ARBA" id="ARBA00006738"/>
    </source>
</evidence>
<protein>
    <recommendedName>
        <fullName evidence="2">UPF0102 protein J3998_06400</fullName>
    </recommendedName>
</protein>
<proteinExistence type="inferred from homology"/>
<evidence type="ECO:0000313" key="4">
    <source>
        <dbReference type="Proteomes" id="UP000664835"/>
    </source>
</evidence>
<gene>
    <name evidence="3" type="ORF">J3998_06400</name>
</gene>
<name>A0ABS3Q5E6_9GAMM</name>
<evidence type="ECO:0000256" key="2">
    <source>
        <dbReference type="HAMAP-Rule" id="MF_00048"/>
    </source>
</evidence>
<dbReference type="NCBIfam" id="NF009150">
    <property type="entry name" value="PRK12497.1-3"/>
    <property type="match status" value="1"/>
</dbReference>
<dbReference type="InterPro" id="IPR011856">
    <property type="entry name" value="tRNA_endonuc-like_dom_sf"/>
</dbReference>
<dbReference type="Gene3D" id="3.40.1350.10">
    <property type="match status" value="1"/>
</dbReference>
<organism evidence="3 4">
    <name type="scientific">Thiomicrorhabdus marina</name>
    <dbReference type="NCBI Taxonomy" id="2818442"/>
    <lineage>
        <taxon>Bacteria</taxon>
        <taxon>Pseudomonadati</taxon>
        <taxon>Pseudomonadota</taxon>
        <taxon>Gammaproteobacteria</taxon>
        <taxon>Thiotrichales</taxon>
        <taxon>Piscirickettsiaceae</taxon>
        <taxon>Thiomicrorhabdus</taxon>
    </lineage>
</organism>
<dbReference type="PANTHER" id="PTHR34039">
    <property type="entry name" value="UPF0102 PROTEIN YRAN"/>
    <property type="match status" value="1"/>
</dbReference>
<accession>A0ABS3Q5E6</accession>